<keyword evidence="12" id="KW-1185">Reference proteome</keyword>
<dbReference type="PANTHER" id="PTHR22950:SF458">
    <property type="entry name" value="SODIUM-COUPLED NEUTRAL AMINO ACID TRANSPORTER 11-RELATED"/>
    <property type="match status" value="1"/>
</dbReference>
<feature type="transmembrane region" description="Helical" evidence="9">
    <location>
        <begin position="164"/>
        <end position="188"/>
    </location>
</feature>
<protein>
    <recommendedName>
        <fullName evidence="10">Amino acid transporter transmembrane domain-containing protein</fullName>
    </recommendedName>
</protein>
<gene>
    <name evidence="11" type="ORF">O0I10_004698</name>
</gene>
<feature type="transmembrane region" description="Helical" evidence="9">
    <location>
        <begin position="194"/>
        <end position="211"/>
    </location>
</feature>
<evidence type="ECO:0000313" key="11">
    <source>
        <dbReference type="EMBL" id="KAJ8659716.1"/>
    </source>
</evidence>
<comment type="subcellular location">
    <subcellularLocation>
        <location evidence="1">Membrane</location>
        <topology evidence="1">Multi-pass membrane protein</topology>
    </subcellularLocation>
</comment>
<dbReference type="PANTHER" id="PTHR22950">
    <property type="entry name" value="AMINO ACID TRANSPORTER"/>
    <property type="match status" value="1"/>
</dbReference>
<evidence type="ECO:0000256" key="6">
    <source>
        <dbReference type="ARBA" id="ARBA00022989"/>
    </source>
</evidence>
<dbReference type="Proteomes" id="UP001234581">
    <property type="component" value="Unassembled WGS sequence"/>
</dbReference>
<feature type="transmembrane region" description="Helical" evidence="9">
    <location>
        <begin position="337"/>
        <end position="358"/>
    </location>
</feature>
<evidence type="ECO:0000256" key="9">
    <source>
        <dbReference type="SAM" id="Phobius"/>
    </source>
</evidence>
<evidence type="ECO:0000256" key="7">
    <source>
        <dbReference type="ARBA" id="ARBA00023136"/>
    </source>
</evidence>
<proteinExistence type="inferred from homology"/>
<feature type="transmembrane region" description="Helical" evidence="9">
    <location>
        <begin position="384"/>
        <end position="401"/>
    </location>
</feature>
<dbReference type="GO" id="GO:0016020">
    <property type="term" value="C:membrane"/>
    <property type="evidence" value="ECO:0007669"/>
    <property type="project" value="UniProtKB-SubCell"/>
</dbReference>
<dbReference type="AlphaFoldDB" id="A0AAD7V732"/>
<feature type="transmembrane region" description="Helical" evidence="9">
    <location>
        <begin position="94"/>
        <end position="117"/>
    </location>
</feature>
<feature type="transmembrane region" description="Helical" evidence="9">
    <location>
        <begin position="454"/>
        <end position="475"/>
    </location>
</feature>
<sequence>MVATTEGSLPSPSSSPSRSSSFFTTTSSHDDSTVLTGGGGGAITSPNHKDYGTLANNDELESANPSSPQANMGALQADRPGYGTCSILSSSMNLVNAMMGSGIIGLPLALYLCGFWAGIAMSITIAGLTCMAMHLLVLSGVRSGQYTLADLCRVSLLGRHGGQAINLMLVFHTAVLGDMLPQLLGGWLPWFADRHIAVVCFGLLFSLPLCLPRSVAPLAKWSTIGVLLLPLVIIGVAIRLPAYYTPFDIVWLNPSLDQVFKGLAIMGLSYGCSQNVFGVFLSQRDQRPSQFLKADVLSISIGFMLNMTFAIFGYFCFAGGDTAINANVLLNFPANDSIINLVRLTLAVFIALTIPLALHPCRESLQKMLGHNTEGRLPTTRQHCIVTLSMFCVVLCLGATLTELGTVFAIIGGVSTTAIGFLLPGAAYVRIFLPELLCGELFKSPADQKVVGSWPLMFGAFTLVLISMPIMYFAILDAVL</sequence>
<keyword evidence="7 9" id="KW-0472">Membrane</keyword>
<dbReference type="Pfam" id="PF01490">
    <property type="entry name" value="Aa_trans"/>
    <property type="match status" value="1"/>
</dbReference>
<evidence type="ECO:0000256" key="2">
    <source>
        <dbReference type="ARBA" id="ARBA00008066"/>
    </source>
</evidence>
<dbReference type="EMBL" id="JARTCD010000017">
    <property type="protein sequence ID" value="KAJ8659716.1"/>
    <property type="molecule type" value="Genomic_DNA"/>
</dbReference>
<feature type="domain" description="Amino acid transporter transmembrane" evidence="10">
    <location>
        <begin position="84"/>
        <end position="436"/>
    </location>
</feature>
<dbReference type="GeneID" id="83212111"/>
<feature type="region of interest" description="Disordered" evidence="8">
    <location>
        <begin position="1"/>
        <end position="75"/>
    </location>
</feature>
<organism evidence="11 12">
    <name type="scientific">Lichtheimia ornata</name>
    <dbReference type="NCBI Taxonomy" id="688661"/>
    <lineage>
        <taxon>Eukaryota</taxon>
        <taxon>Fungi</taxon>
        <taxon>Fungi incertae sedis</taxon>
        <taxon>Mucoromycota</taxon>
        <taxon>Mucoromycotina</taxon>
        <taxon>Mucoromycetes</taxon>
        <taxon>Mucorales</taxon>
        <taxon>Lichtheimiaceae</taxon>
        <taxon>Lichtheimia</taxon>
    </lineage>
</organism>
<dbReference type="GO" id="GO:0015179">
    <property type="term" value="F:L-amino acid transmembrane transporter activity"/>
    <property type="evidence" value="ECO:0007669"/>
    <property type="project" value="TreeGrafter"/>
</dbReference>
<keyword evidence="4 9" id="KW-0812">Transmembrane</keyword>
<feature type="transmembrane region" description="Helical" evidence="9">
    <location>
        <begin position="123"/>
        <end position="143"/>
    </location>
</feature>
<evidence type="ECO:0000259" key="10">
    <source>
        <dbReference type="Pfam" id="PF01490"/>
    </source>
</evidence>
<dbReference type="InterPro" id="IPR013057">
    <property type="entry name" value="AA_transpt_TM"/>
</dbReference>
<reference evidence="11 12" key="1">
    <citation type="submission" date="2023-03" db="EMBL/GenBank/DDBJ databases">
        <title>Genome sequence of Lichtheimia ornata CBS 291.66.</title>
        <authorList>
            <person name="Mohabir J.T."/>
            <person name="Shea T.P."/>
            <person name="Kurbessoian T."/>
            <person name="Berby B."/>
            <person name="Fontaine J."/>
            <person name="Livny J."/>
            <person name="Gnirke A."/>
            <person name="Stajich J.E."/>
            <person name="Cuomo C.A."/>
        </authorList>
    </citation>
    <scope>NUCLEOTIDE SEQUENCE [LARGE SCALE GENOMIC DNA]</scope>
    <source>
        <strain evidence="11">CBS 291.66</strain>
    </source>
</reference>
<evidence type="ECO:0000256" key="8">
    <source>
        <dbReference type="SAM" id="MobiDB-lite"/>
    </source>
</evidence>
<feature type="transmembrane region" description="Helical" evidence="9">
    <location>
        <begin position="407"/>
        <end position="433"/>
    </location>
</feature>
<feature type="transmembrane region" description="Helical" evidence="9">
    <location>
        <begin position="223"/>
        <end position="242"/>
    </location>
</feature>
<keyword evidence="5" id="KW-0029">Amino-acid transport</keyword>
<evidence type="ECO:0000256" key="5">
    <source>
        <dbReference type="ARBA" id="ARBA00022970"/>
    </source>
</evidence>
<dbReference type="RefSeq" id="XP_058344629.1">
    <property type="nucleotide sequence ID" value="XM_058484752.1"/>
</dbReference>
<keyword evidence="3" id="KW-0813">Transport</keyword>
<feature type="transmembrane region" description="Helical" evidence="9">
    <location>
        <begin position="262"/>
        <end position="282"/>
    </location>
</feature>
<comment type="caution">
    <text evidence="11">The sequence shown here is derived from an EMBL/GenBank/DDBJ whole genome shotgun (WGS) entry which is preliminary data.</text>
</comment>
<accession>A0AAD7V732</accession>
<comment type="similarity">
    <text evidence="2">Belongs to the amino acid/polyamine transporter 2 family.</text>
</comment>
<evidence type="ECO:0000256" key="1">
    <source>
        <dbReference type="ARBA" id="ARBA00004141"/>
    </source>
</evidence>
<evidence type="ECO:0000256" key="4">
    <source>
        <dbReference type="ARBA" id="ARBA00022692"/>
    </source>
</evidence>
<name>A0AAD7V732_9FUNG</name>
<keyword evidence="6 9" id="KW-1133">Transmembrane helix</keyword>
<feature type="transmembrane region" description="Helical" evidence="9">
    <location>
        <begin position="294"/>
        <end position="317"/>
    </location>
</feature>
<feature type="compositionally biased region" description="Low complexity" evidence="8">
    <location>
        <begin position="8"/>
        <end position="27"/>
    </location>
</feature>
<evidence type="ECO:0000313" key="12">
    <source>
        <dbReference type="Proteomes" id="UP001234581"/>
    </source>
</evidence>
<evidence type="ECO:0000256" key="3">
    <source>
        <dbReference type="ARBA" id="ARBA00022448"/>
    </source>
</evidence>